<dbReference type="Proteomes" id="UP000658131">
    <property type="component" value="Unassembled WGS sequence"/>
</dbReference>
<organism evidence="1 2">
    <name type="scientific">Yanshouia hominis</name>
    <dbReference type="NCBI Taxonomy" id="2763673"/>
    <lineage>
        <taxon>Bacteria</taxon>
        <taxon>Bacillati</taxon>
        <taxon>Bacillota</taxon>
        <taxon>Clostridia</taxon>
        <taxon>Eubacteriales</taxon>
        <taxon>Oscillospiraceae</taxon>
        <taxon>Yanshouia</taxon>
    </lineage>
</organism>
<dbReference type="RefSeq" id="WP_262399419.1">
    <property type="nucleotide sequence ID" value="NZ_JACRTB010000007.1"/>
</dbReference>
<gene>
    <name evidence="1" type="ORF">H8717_05410</name>
</gene>
<protein>
    <submittedName>
        <fullName evidence="1">Uncharacterized protein</fullName>
    </submittedName>
</protein>
<dbReference type="EMBL" id="JACRTB010000007">
    <property type="protein sequence ID" value="MBC8575849.1"/>
    <property type="molecule type" value="Genomic_DNA"/>
</dbReference>
<name>A0ABR7NHS5_9FIRM</name>
<reference evidence="1 2" key="1">
    <citation type="submission" date="2020-08" db="EMBL/GenBank/DDBJ databases">
        <title>Genome public.</title>
        <authorList>
            <person name="Liu C."/>
            <person name="Sun Q."/>
        </authorList>
    </citation>
    <scope>NUCLEOTIDE SEQUENCE [LARGE SCALE GENOMIC DNA]</scope>
    <source>
        <strain evidence="1 2">BX1</strain>
    </source>
</reference>
<accession>A0ABR7NHS5</accession>
<sequence>MKIPEPMPRLDKAPVIRLKSPYYQLIAAIKAETGLPIGNIVEQCMDYALANMEGEQDNADTCVSCPLIAKLRGAVD</sequence>
<evidence type="ECO:0000313" key="2">
    <source>
        <dbReference type="Proteomes" id="UP000658131"/>
    </source>
</evidence>
<keyword evidence="2" id="KW-1185">Reference proteome</keyword>
<comment type="caution">
    <text evidence="1">The sequence shown here is derived from an EMBL/GenBank/DDBJ whole genome shotgun (WGS) entry which is preliminary data.</text>
</comment>
<evidence type="ECO:0000313" key="1">
    <source>
        <dbReference type="EMBL" id="MBC8575849.1"/>
    </source>
</evidence>
<proteinExistence type="predicted"/>